<evidence type="ECO:0000313" key="16">
    <source>
        <dbReference type="Proteomes" id="UP000826234"/>
    </source>
</evidence>
<dbReference type="Gene3D" id="2.60.40.10">
    <property type="entry name" value="Immunoglobulins"/>
    <property type="match status" value="2"/>
</dbReference>
<keyword evidence="4" id="KW-0597">Phosphoprotein</keyword>
<protein>
    <recommendedName>
        <fullName evidence="17">EPH receptor B1</fullName>
    </recommendedName>
</protein>
<evidence type="ECO:0000256" key="3">
    <source>
        <dbReference type="ARBA" id="ARBA00022475"/>
    </source>
</evidence>
<dbReference type="SUPFAM" id="SSF47769">
    <property type="entry name" value="SAM/Pointed domain"/>
    <property type="match status" value="1"/>
</dbReference>
<keyword evidence="8" id="KW-0524">Neurogenesis</keyword>
<evidence type="ECO:0000256" key="2">
    <source>
        <dbReference type="ARBA" id="ARBA00022473"/>
    </source>
</evidence>
<keyword evidence="2" id="KW-0217">Developmental protein</keyword>
<dbReference type="Gene3D" id="2.10.50.10">
    <property type="entry name" value="Tumor Necrosis Factor Receptor, subunit A, domain 2"/>
    <property type="match status" value="1"/>
</dbReference>
<dbReference type="InterPro" id="IPR027936">
    <property type="entry name" value="Eph_TM"/>
</dbReference>
<proteinExistence type="predicted"/>
<dbReference type="Pfam" id="PF00041">
    <property type="entry name" value="fn3"/>
    <property type="match status" value="2"/>
</dbReference>
<evidence type="ECO:0000256" key="6">
    <source>
        <dbReference type="ARBA" id="ARBA00022741"/>
    </source>
</evidence>
<dbReference type="Proteomes" id="UP000826234">
    <property type="component" value="Unassembled WGS sequence"/>
</dbReference>
<dbReference type="InterPro" id="IPR001660">
    <property type="entry name" value="SAM"/>
</dbReference>
<evidence type="ECO:0000259" key="13">
    <source>
        <dbReference type="PROSITE" id="PS50105"/>
    </source>
</evidence>
<keyword evidence="5 12" id="KW-0812">Transmembrane</keyword>
<sequence>CRPGTFKSKQGEGLCSPCPPNSRTTSLAATLCTCQSNYFRADTDPPDSACTSVPSAPRNVISNVNETSLVLEWSEPRDSGGRDDLLYNVICKKCSVERRLCMRCDDNVEFVPRQLGLTERHIYISNLMAHTQYTFEIQAVNGVSSKNPHNPQFASVNITTNQAGEYCTGEITVQAPGLAVNKLDLIRFPISPQQGQSDGIANTVTSQKNIVRLEGLKPNAAYMVQVRARTVAGYGQYSFPMELRTAVEDGSSSKSFQELPLIVGSATAALIFVIVMVVIAIVCIRKQHNNTDSEYTEKLQQYITPGMKVYIDPFTYEDPNEAVREFAKEIDISCVKIEELILNVSQPLLDRTVPDYTTFTTVGDWLDAIKMGRDLLRIGVTLAGHQKKILSSIQDMRLQMNQTLPVQV</sequence>
<evidence type="ECO:0000256" key="9">
    <source>
        <dbReference type="ARBA" id="ARBA00022989"/>
    </source>
</evidence>
<evidence type="ECO:0000256" key="4">
    <source>
        <dbReference type="ARBA" id="ARBA00022553"/>
    </source>
</evidence>
<dbReference type="Gene3D" id="1.10.150.50">
    <property type="entry name" value="Transcription Factor, Ets-1"/>
    <property type="match status" value="1"/>
</dbReference>
<feature type="domain" description="Fibronectin type-III" evidence="14">
    <location>
        <begin position="53"/>
        <end position="163"/>
    </location>
</feature>
<comment type="subcellular location">
    <subcellularLocation>
        <location evidence="1">Cell membrane</location>
        <topology evidence="1">Single-pass type I membrane protein</topology>
    </subcellularLocation>
</comment>
<reference evidence="15 16" key="1">
    <citation type="journal article" date="2022" name="Gigascience">
        <title>A chromosome-level genome assembly and annotation of the desert horned lizard, Phrynosoma platyrhinos, provides insight into chromosomal rearrangements among reptiles.</title>
        <authorList>
            <person name="Koochekian N."/>
            <person name="Ascanio A."/>
            <person name="Farleigh K."/>
            <person name="Card D.C."/>
            <person name="Schield D.R."/>
            <person name="Castoe T.A."/>
            <person name="Jezkova T."/>
        </authorList>
    </citation>
    <scope>NUCLEOTIDE SEQUENCE [LARGE SCALE GENOMIC DNA]</scope>
    <source>
        <strain evidence="15">NK-2021</strain>
    </source>
</reference>
<keyword evidence="6" id="KW-0547">Nucleotide-binding</keyword>
<accession>A0ABQ7T410</accession>
<feature type="transmembrane region" description="Helical" evidence="12">
    <location>
        <begin position="261"/>
        <end position="284"/>
    </location>
</feature>
<evidence type="ECO:0000256" key="10">
    <source>
        <dbReference type="ARBA" id="ARBA00023136"/>
    </source>
</evidence>
<keyword evidence="3" id="KW-1003">Cell membrane</keyword>
<evidence type="ECO:0000256" key="7">
    <source>
        <dbReference type="ARBA" id="ARBA00022840"/>
    </source>
</evidence>
<keyword evidence="16" id="KW-1185">Reference proteome</keyword>
<keyword evidence="11" id="KW-0675">Receptor</keyword>
<dbReference type="InterPro" id="IPR013761">
    <property type="entry name" value="SAM/pointed_sf"/>
</dbReference>
<dbReference type="SMART" id="SM00060">
    <property type="entry name" value="FN3"/>
    <property type="match status" value="2"/>
</dbReference>
<keyword evidence="10 12" id="KW-0472">Membrane</keyword>
<dbReference type="SMART" id="SM00454">
    <property type="entry name" value="SAM"/>
    <property type="match status" value="1"/>
</dbReference>
<feature type="non-terminal residue" evidence="15">
    <location>
        <position position="1"/>
    </location>
</feature>
<gene>
    <name evidence="15" type="ORF">JD844_007716</name>
</gene>
<evidence type="ECO:0000256" key="1">
    <source>
        <dbReference type="ARBA" id="ARBA00004251"/>
    </source>
</evidence>
<dbReference type="SUPFAM" id="SSF49265">
    <property type="entry name" value="Fibronectin type III"/>
    <property type="match status" value="1"/>
</dbReference>
<dbReference type="CDD" id="cd00063">
    <property type="entry name" value="FN3"/>
    <property type="match status" value="2"/>
</dbReference>
<dbReference type="PANTHER" id="PTHR46877">
    <property type="entry name" value="EPH RECEPTOR A5"/>
    <property type="match status" value="1"/>
</dbReference>
<dbReference type="Pfam" id="PF00536">
    <property type="entry name" value="SAM_1"/>
    <property type="match status" value="1"/>
</dbReference>
<evidence type="ECO:0000256" key="5">
    <source>
        <dbReference type="ARBA" id="ARBA00022692"/>
    </source>
</evidence>
<organism evidence="15 16">
    <name type="scientific">Phrynosoma platyrhinos</name>
    <name type="common">Desert horned lizard</name>
    <dbReference type="NCBI Taxonomy" id="52577"/>
    <lineage>
        <taxon>Eukaryota</taxon>
        <taxon>Metazoa</taxon>
        <taxon>Chordata</taxon>
        <taxon>Craniata</taxon>
        <taxon>Vertebrata</taxon>
        <taxon>Euteleostomi</taxon>
        <taxon>Lepidosauria</taxon>
        <taxon>Squamata</taxon>
        <taxon>Bifurcata</taxon>
        <taxon>Unidentata</taxon>
        <taxon>Episquamata</taxon>
        <taxon>Toxicofera</taxon>
        <taxon>Iguania</taxon>
        <taxon>Phrynosomatidae</taxon>
        <taxon>Phrynosomatinae</taxon>
        <taxon>Phrynosoma</taxon>
    </lineage>
</organism>
<evidence type="ECO:0000256" key="11">
    <source>
        <dbReference type="ARBA" id="ARBA00023170"/>
    </source>
</evidence>
<dbReference type="PROSITE" id="PS50105">
    <property type="entry name" value="SAM_DOMAIN"/>
    <property type="match status" value="1"/>
</dbReference>
<dbReference type="PROSITE" id="PS50853">
    <property type="entry name" value="FN3"/>
    <property type="match status" value="1"/>
</dbReference>
<dbReference type="InterPro" id="IPR003961">
    <property type="entry name" value="FN3_dom"/>
</dbReference>
<evidence type="ECO:0000256" key="8">
    <source>
        <dbReference type="ARBA" id="ARBA00022902"/>
    </source>
</evidence>
<dbReference type="InterPro" id="IPR013783">
    <property type="entry name" value="Ig-like_fold"/>
</dbReference>
<dbReference type="EMBL" id="JAIPUX010001880">
    <property type="protein sequence ID" value="KAH0624200.1"/>
    <property type="molecule type" value="Genomic_DNA"/>
</dbReference>
<keyword evidence="7" id="KW-0067">ATP-binding</keyword>
<feature type="domain" description="SAM" evidence="13">
    <location>
        <begin position="374"/>
        <end position="399"/>
    </location>
</feature>
<dbReference type="InterPro" id="IPR036116">
    <property type="entry name" value="FN3_sf"/>
</dbReference>
<keyword evidence="9 12" id="KW-1133">Transmembrane helix</keyword>
<evidence type="ECO:0000256" key="12">
    <source>
        <dbReference type="SAM" id="Phobius"/>
    </source>
</evidence>
<evidence type="ECO:0008006" key="17">
    <source>
        <dbReference type="Google" id="ProtNLM"/>
    </source>
</evidence>
<comment type="caution">
    <text evidence="15">The sequence shown here is derived from an EMBL/GenBank/DDBJ whole genome shotgun (WGS) entry which is preliminary data.</text>
</comment>
<dbReference type="PANTHER" id="PTHR46877:SF6">
    <property type="entry name" value="EPHRIN TYPE-B RECEPTOR 3"/>
    <property type="match status" value="1"/>
</dbReference>
<dbReference type="InterPro" id="IPR050449">
    <property type="entry name" value="Ephrin_rcpt_TKs"/>
</dbReference>
<dbReference type="Pfam" id="PF14575">
    <property type="entry name" value="EphA2_TM"/>
    <property type="match status" value="1"/>
</dbReference>
<evidence type="ECO:0000313" key="15">
    <source>
        <dbReference type="EMBL" id="KAH0624200.1"/>
    </source>
</evidence>
<name>A0ABQ7T410_PHRPL</name>
<evidence type="ECO:0000259" key="14">
    <source>
        <dbReference type="PROSITE" id="PS50853"/>
    </source>
</evidence>